<dbReference type="OrthoDB" id="2574468at2759"/>
<protein>
    <submittedName>
        <fullName evidence="2">Uncharacterized protein</fullName>
    </submittedName>
</protein>
<feature type="compositionally biased region" description="Low complexity" evidence="1">
    <location>
        <begin position="62"/>
        <end position="80"/>
    </location>
</feature>
<dbReference type="EMBL" id="KZ110592">
    <property type="protein sequence ID" value="OSX66253.1"/>
    <property type="molecule type" value="Genomic_DNA"/>
</dbReference>
<organism evidence="2 3">
    <name type="scientific">Postia placenta MAD-698-R-SB12</name>
    <dbReference type="NCBI Taxonomy" id="670580"/>
    <lineage>
        <taxon>Eukaryota</taxon>
        <taxon>Fungi</taxon>
        <taxon>Dikarya</taxon>
        <taxon>Basidiomycota</taxon>
        <taxon>Agaricomycotina</taxon>
        <taxon>Agaricomycetes</taxon>
        <taxon>Polyporales</taxon>
        <taxon>Adustoporiaceae</taxon>
        <taxon>Rhodonia</taxon>
    </lineage>
</organism>
<evidence type="ECO:0000313" key="3">
    <source>
        <dbReference type="Proteomes" id="UP000194127"/>
    </source>
</evidence>
<reference evidence="2 3" key="1">
    <citation type="submission" date="2017-04" db="EMBL/GenBank/DDBJ databases">
        <title>Genome Sequence of the Model Brown-Rot Fungus Postia placenta SB12.</title>
        <authorList>
            <consortium name="DOE Joint Genome Institute"/>
            <person name="Gaskell J."/>
            <person name="Kersten P."/>
            <person name="Larrondo L.F."/>
            <person name="Canessa P."/>
            <person name="Martinez D."/>
            <person name="Hibbett D."/>
            <person name="Schmoll M."/>
            <person name="Kubicek C.P."/>
            <person name="Martinez A.T."/>
            <person name="Yadav J."/>
            <person name="Master E."/>
            <person name="Magnuson J.K."/>
            <person name="James T."/>
            <person name="Yaver D."/>
            <person name="Berka R."/>
            <person name="Labutti K."/>
            <person name="Lipzen A."/>
            <person name="Aerts A."/>
            <person name="Barry K."/>
            <person name="Henrissat B."/>
            <person name="Blanchette R."/>
            <person name="Grigoriev I."/>
            <person name="Cullen D."/>
        </authorList>
    </citation>
    <scope>NUCLEOTIDE SEQUENCE [LARGE SCALE GENOMIC DNA]</scope>
    <source>
        <strain evidence="2 3">MAD-698-R-SB12</strain>
    </source>
</reference>
<name>A0A1X6NCZ9_9APHY</name>
<dbReference type="Proteomes" id="UP000194127">
    <property type="component" value="Unassembled WGS sequence"/>
</dbReference>
<feature type="region of interest" description="Disordered" evidence="1">
    <location>
        <begin position="62"/>
        <end position="82"/>
    </location>
</feature>
<keyword evidence="3" id="KW-1185">Reference proteome</keyword>
<dbReference type="STRING" id="670580.A0A1X6NCZ9"/>
<evidence type="ECO:0000313" key="2">
    <source>
        <dbReference type="EMBL" id="OSX66253.1"/>
    </source>
</evidence>
<dbReference type="RefSeq" id="XP_024343047.1">
    <property type="nucleotide sequence ID" value="XM_024476784.1"/>
</dbReference>
<sequence length="166" mass="18342">MAVKRKMDFDDGAIDMRMNAKQPKLVPFPNTELDTDVAMSDASVYHLEPLFIPIQPFHTRFPSNASSSSSSPSDSARNSPMYPRFDLYPHGDLGYLGSQNPFDVAMDEAPRPVGLIQPKSASFTHHGQNCSQIPKLRVACSPGLNGQRTMWAHCEQCGAIEMVQTD</sequence>
<evidence type="ECO:0000256" key="1">
    <source>
        <dbReference type="SAM" id="MobiDB-lite"/>
    </source>
</evidence>
<gene>
    <name evidence="2" type="ORF">POSPLADRAFT_1031338</name>
</gene>
<dbReference type="AlphaFoldDB" id="A0A1X6NCZ9"/>
<proteinExistence type="predicted"/>
<accession>A0A1X6NCZ9</accession>
<dbReference type="GeneID" id="36321735"/>